<dbReference type="NCBIfam" id="TIGR01451">
    <property type="entry name" value="B_ant_repeat"/>
    <property type="match status" value="1"/>
</dbReference>
<comment type="subcellular location">
    <subcellularLocation>
        <location evidence="1">Secreted</location>
    </subcellularLocation>
</comment>
<reference evidence="7 8" key="1">
    <citation type="submission" date="2017-06" db="EMBL/GenBank/DDBJ databases">
        <title>Genome sequencing of cyanobaciteial culture collection at National Institute for Environmental Studies (NIES).</title>
        <authorList>
            <person name="Hirose Y."/>
            <person name="Shimura Y."/>
            <person name="Fujisawa T."/>
            <person name="Nakamura Y."/>
            <person name="Kawachi M."/>
        </authorList>
    </citation>
    <scope>NUCLEOTIDE SEQUENCE [LARGE SCALE GENOMIC DNA]</scope>
    <source>
        <strain evidence="7 8">NIES-4072</strain>
    </source>
</reference>
<dbReference type="InterPro" id="IPR033764">
    <property type="entry name" value="Sdr_B"/>
</dbReference>
<feature type="transmembrane region" description="Helical" evidence="4">
    <location>
        <begin position="21"/>
        <end position="43"/>
    </location>
</feature>
<evidence type="ECO:0000259" key="5">
    <source>
        <dbReference type="Pfam" id="PF17210"/>
    </source>
</evidence>
<keyword evidence="3" id="KW-0732">Signal</keyword>
<keyword evidence="2" id="KW-0964">Secreted</keyword>
<proteinExistence type="predicted"/>
<evidence type="ECO:0000313" key="8">
    <source>
        <dbReference type="Proteomes" id="UP000245124"/>
    </source>
</evidence>
<dbReference type="InterPro" id="IPR013783">
    <property type="entry name" value="Ig-like_fold"/>
</dbReference>
<dbReference type="Proteomes" id="UP000245124">
    <property type="component" value="Unassembled WGS sequence"/>
</dbReference>
<evidence type="ECO:0000313" key="7">
    <source>
        <dbReference type="EMBL" id="GBG16966.1"/>
    </source>
</evidence>
<protein>
    <submittedName>
        <fullName evidence="7">Uncharacterized protein</fullName>
    </submittedName>
</protein>
<evidence type="ECO:0000259" key="6">
    <source>
        <dbReference type="Pfam" id="PF20009"/>
    </source>
</evidence>
<dbReference type="AlphaFoldDB" id="A0A2R5FET5"/>
<dbReference type="EMBL" id="BDUD01000001">
    <property type="protein sequence ID" value="GBG16966.1"/>
    <property type="molecule type" value="Genomic_DNA"/>
</dbReference>
<dbReference type="SUPFAM" id="SSF117074">
    <property type="entry name" value="Hypothetical protein PA1324"/>
    <property type="match status" value="1"/>
</dbReference>
<dbReference type="GO" id="GO:0005576">
    <property type="term" value="C:extracellular region"/>
    <property type="evidence" value="ECO:0007669"/>
    <property type="project" value="UniProtKB-SubCell"/>
</dbReference>
<dbReference type="PROSITE" id="PS00018">
    <property type="entry name" value="EF_HAND_1"/>
    <property type="match status" value="1"/>
</dbReference>
<feature type="domain" description="GEVED" evidence="6">
    <location>
        <begin position="646"/>
        <end position="733"/>
    </location>
</feature>
<dbReference type="Gene3D" id="2.60.40.10">
    <property type="entry name" value="Immunoglobulins"/>
    <property type="match status" value="1"/>
</dbReference>
<dbReference type="InterPro" id="IPR045474">
    <property type="entry name" value="GEVED"/>
</dbReference>
<accession>A0A2R5FET5</accession>
<name>A0A2R5FET5_NOSCO</name>
<organism evidence="7 8">
    <name type="scientific">Nostoc commune NIES-4072</name>
    <dbReference type="NCBI Taxonomy" id="2005467"/>
    <lineage>
        <taxon>Bacteria</taxon>
        <taxon>Bacillati</taxon>
        <taxon>Cyanobacteriota</taxon>
        <taxon>Cyanophyceae</taxon>
        <taxon>Nostocales</taxon>
        <taxon>Nostocaceae</taxon>
        <taxon>Nostoc</taxon>
    </lineage>
</organism>
<keyword evidence="8" id="KW-1185">Reference proteome</keyword>
<dbReference type="Pfam" id="PF20009">
    <property type="entry name" value="GEVED"/>
    <property type="match status" value="1"/>
</dbReference>
<keyword evidence="4" id="KW-0812">Transmembrane</keyword>
<sequence>MLKHQFIQKKSSYQRQKDQKGKSYPCVIILLYLFLSGTLLQVLPALAASPTPDTVIDNQVTGSFNDSTDNTEKQVESNIVKVTVAEVAGITITAANTPSGTTGSAVNFDFTVTNVGNDPTQFFIPDVPSVISGGTAGTLQIVAYDPDGSGPTAAVDLTANNITVPNGGENTGILLGALFTAVGIASANNGSIPAGGSIVVRVPVTVTASGGQTVSVTLGNTSGQPSNSNTPYILGANGTGSRDLYTVDNADNISGESAGVPINGDATNHRQEASAIQTITVANSVSISGTLYRDDNRNSTNNGEPGIGNVRVILYQDTDNNGELATSEIIQQVTTLADGSYQFTNIAAGTYKIKVDIADIDVPVGYTLGTPDNLPVTVNTTNITGEDFGFYPASTCEWDAQLYTGHFPIPGAQASETVANGLYGTTGLPTLRGTAKFGAASSAFTFNDQSISATAHPLQTIISGAFPTEGYVPINGDYTSPGNGSDQPNWAIVFKRQALAKGRVTLGQAGAYIDDSMEVYINGLRVGNPVLTSTSSLPASSVSTVSVNAGDIIEIRLSNYANIGGFKVTTDFVSDFGDAPSSYGEASHAIGCGNPSLGPTVTGEYSQPYSANADGDSGDDGVTLPSGLTVGKSVSITVNASTAGFLNAWIDFNKNGVFDSGEQLNLTNVTNGTAATVNNVPLNAGNNTLTFTVPSNATLGSSFARFRFTTSTVATPSPTGSGGVGEVEDYPVTLTGQPKLILVKRITRINNQDLTDIVDGRSDVSTNATNYVASPNDVDDDSSNPWPSGYLRGLINGGTVKPGDELEYTIYFLSNGLGDVTSVQICDLVPTNTTFLPTAFNGMTPSDGGLPGADQGIALGLGSSTPTAYLTNAQDGDRGHFYTPNESGIPSSCGGNTNGAVVVNITRSPDLSNLPPANGSGTPANSYGFVRFRARVK</sequence>
<dbReference type="RefSeq" id="WP_109007251.1">
    <property type="nucleotide sequence ID" value="NZ_BDUD01000001.1"/>
</dbReference>
<dbReference type="OrthoDB" id="6074739at2"/>
<keyword evidence="4" id="KW-1133">Transmembrane helix</keyword>
<evidence type="ECO:0000256" key="3">
    <source>
        <dbReference type="ARBA" id="ARBA00022729"/>
    </source>
</evidence>
<feature type="domain" description="SD-repeat containing protein B" evidence="5">
    <location>
        <begin position="287"/>
        <end position="357"/>
    </location>
</feature>
<gene>
    <name evidence="7" type="ORF">NIES4072_06130</name>
</gene>
<dbReference type="Pfam" id="PF17210">
    <property type="entry name" value="SdrD_B"/>
    <property type="match status" value="1"/>
</dbReference>
<comment type="caution">
    <text evidence="7">The sequence shown here is derived from an EMBL/GenBank/DDBJ whole genome shotgun (WGS) entry which is preliminary data.</text>
</comment>
<dbReference type="InterPro" id="IPR018247">
    <property type="entry name" value="EF_Hand_1_Ca_BS"/>
</dbReference>
<keyword evidence="4" id="KW-0472">Membrane</keyword>
<dbReference type="InterPro" id="IPR047589">
    <property type="entry name" value="DUF11_rpt"/>
</dbReference>
<evidence type="ECO:0000256" key="4">
    <source>
        <dbReference type="SAM" id="Phobius"/>
    </source>
</evidence>
<evidence type="ECO:0000256" key="1">
    <source>
        <dbReference type="ARBA" id="ARBA00004613"/>
    </source>
</evidence>
<evidence type="ECO:0000256" key="2">
    <source>
        <dbReference type="ARBA" id="ARBA00022525"/>
    </source>
</evidence>